<dbReference type="SUPFAM" id="SSF54373">
    <property type="entry name" value="FAD-linked reductases, C-terminal domain"/>
    <property type="match status" value="3"/>
</dbReference>
<evidence type="ECO:0000313" key="3">
    <source>
        <dbReference type="EMBL" id="KAE9534995.1"/>
    </source>
</evidence>
<dbReference type="Gene3D" id="3.50.50.60">
    <property type="entry name" value="FAD/NAD(P)-binding domain"/>
    <property type="match status" value="3"/>
</dbReference>
<dbReference type="InterPro" id="IPR036188">
    <property type="entry name" value="FAD/NAD-bd_sf"/>
</dbReference>
<dbReference type="GO" id="GO:0016614">
    <property type="term" value="F:oxidoreductase activity, acting on CH-OH group of donors"/>
    <property type="evidence" value="ECO:0007669"/>
    <property type="project" value="InterPro"/>
</dbReference>
<dbReference type="PANTHER" id="PTHR11552:SF208">
    <property type="entry name" value="RE36204P-RELATED"/>
    <property type="match status" value="1"/>
</dbReference>
<feature type="domain" description="Glucose-methanol-choline oxidoreductase N-terminal" evidence="2">
    <location>
        <begin position="1420"/>
        <end position="1434"/>
    </location>
</feature>
<dbReference type="OrthoDB" id="269227at2759"/>
<dbReference type="GO" id="GO:0050660">
    <property type="term" value="F:flavin adenine dinucleotide binding"/>
    <property type="evidence" value="ECO:0007669"/>
    <property type="project" value="InterPro"/>
</dbReference>
<evidence type="ECO:0000256" key="1">
    <source>
        <dbReference type="ARBA" id="ARBA00010790"/>
    </source>
</evidence>
<comment type="similarity">
    <text evidence="1">Belongs to the GMC oxidoreductase family.</text>
</comment>
<dbReference type="Pfam" id="PF05199">
    <property type="entry name" value="GMC_oxred_C"/>
    <property type="match status" value="3"/>
</dbReference>
<proteinExistence type="inferred from homology"/>
<sequence>MAKYTDSWFMMKIILIIFLFFISSTSSIIVELFQSIYGQYLQQGIPFRENTYLGNKPILREYDFIVIGAGPGGSVVANRLSEQPNWSVLLLEAGQDESVYTDIPGAMRLLEATDYNWGYTAEPSKNGCFGFKNNRCPWPKGKGMGGSSIINAMFYTRGKKEDYDTIAALGNDGWAYNDVLPYFLKSENSSIPEYQNSPFHSQKGNLHVERVRYHSPLADKFIEAGGELGLKKNIDYTIDPENGVSRLQTTTLNGHRVSASKAYIRPAKNRQNLHVAIFSQVTRILIDPNTKQTIGVEFIKKGKHRTVYAKKEVILSAGAVNSPQLLMLSGVGPKDHLNNLGIPVIQDLPVGQNLQEHYGTVALEFLVNQTGPSLNKQSLSNIYLFEEWFKYGRGPLTAPNGVDGLGYIRSPSGKEVELIFAPLSEKPNAFLMATLLLQPNARGNVTLKNNNSLHPPIMSYGYYDSNTDLEDNVYALKYAVKLVEETQAFKDVSAKLNPEPYPKCSHLVFRSDEYWICLSKHLTNTYHHQCGTCRMGDVVNNKLQVIGIQGLRVVDSSVLPHIPSAHLYAPTLMVGEKAADIIRSYCQLFHLPYAQYQQQEIPFRENSFIGNRPILSEYDFIVIGAGPGGCVVANRLSEEKNWTVLLLEAGQDESIYTDIPGAVLFLETTEYNWGYTAEPSKNGCFGFKNNRCPWPKGKGMGGSSIINAMFYTRGKKEDYDTIAALGNDGWAYDDVLPYFLKSENNSIPEYQNSPFHSQKGNLHVERVRYHSPRVDKFIEAGGELGLKKNIDYTIDPEHGVSASKAFIRPARNRQNLHVAINSQVTRILIDPKIKKAIGVEFIKKGKYRTVYAKKEVILSAGPINSPQLLMLSGIGPKEQLKNHGIPVIQDLPVGKTLIDHYGTLALKFEINQTGPVLTKETLSDKHLFEEWYKYGRGPLTAPAGADGLGFVRAPSGKEIELIFGPISDEPNAFLIATLLLQPDARGSVTLKSNNPLDPPLMSYGYYDNNTTDLEDNVFALKYAVKLVEETQAFKDVAGKLSPKPYPKCKNLPFKSDDYWACLSKHQTNTWHHQCSTCRMGDVVNNKLQVIGIQGLRVVDSSVFPHIPHGHTYAPTLMVGEKGADMIRNFWSNQLFHLPYAQYQQQEIPFRENSFIGNRPILSEYDFIVIGAGPGGCVVANRLSEEKNWTVLLLEAGQDESIYTDIPAAVPFLETTDYNWGYIAEPSKNGCFGFKNNRCPWPKGKGMGGSSIINAMIYTRGKREDYDTIAALGNDGWAYDDVLPYFLKSENNSIPEYQNSPFHSQKGNLHVERVRYHSPRVDTFIEAGGELGLKKNIDYTIDPEHGVSRFQLTTLFGHRVSASKAFIRPARNRQNLHVAIYSQVTRIIINPKIKKAIGVEFIKKGKYRTVYAKKEVILSAGPINSPQLLMLSGIGPKEHLKHHGIPVIQDLPVGKTLLDHYGTLAIKFEINQTGPVLTKETLSDKHLFEEWYKYGRGPLTAPAGADGLGYIRTPTGKGIELIFIPISDEPNAFLIATLLLQPDARGSVTLKSNNPLDPPLMSYGYYDNNTTDLEDNVFALKYAVKLVEETQAFKGIAGKLSPKPYPKCENLPFKSDDYWACLSKHQTNTWHHQCSTCRMGDVVNNKLQVIGIQGLRVVDSSVFPHIPHGHTYAPTLMVGEKGADMIRNFWSK</sequence>
<dbReference type="PANTHER" id="PTHR11552">
    <property type="entry name" value="GLUCOSE-METHANOL-CHOLINE GMC OXIDOREDUCTASE"/>
    <property type="match status" value="1"/>
</dbReference>
<feature type="domain" description="Glucose-methanol-choline oxidoreductase N-terminal" evidence="2">
    <location>
        <begin position="861"/>
        <end position="875"/>
    </location>
</feature>
<gene>
    <name evidence="3" type="ORF">AGLY_008287</name>
</gene>
<comment type="caution">
    <text evidence="3">The sequence shown here is derived from an EMBL/GenBank/DDBJ whole genome shotgun (WGS) entry which is preliminary data.</text>
</comment>
<dbReference type="PROSITE" id="PS00624">
    <property type="entry name" value="GMC_OXRED_2"/>
    <property type="match status" value="3"/>
</dbReference>
<keyword evidence="4" id="KW-1185">Reference proteome</keyword>
<organism evidence="3 4">
    <name type="scientific">Aphis glycines</name>
    <name type="common">Soybean aphid</name>
    <dbReference type="NCBI Taxonomy" id="307491"/>
    <lineage>
        <taxon>Eukaryota</taxon>
        <taxon>Metazoa</taxon>
        <taxon>Ecdysozoa</taxon>
        <taxon>Arthropoda</taxon>
        <taxon>Hexapoda</taxon>
        <taxon>Insecta</taxon>
        <taxon>Pterygota</taxon>
        <taxon>Neoptera</taxon>
        <taxon>Paraneoptera</taxon>
        <taxon>Hemiptera</taxon>
        <taxon>Sternorrhyncha</taxon>
        <taxon>Aphidomorpha</taxon>
        <taxon>Aphidoidea</taxon>
        <taxon>Aphididae</taxon>
        <taxon>Aphidini</taxon>
        <taxon>Aphis</taxon>
        <taxon>Aphis</taxon>
    </lineage>
</organism>
<dbReference type="InterPro" id="IPR012132">
    <property type="entry name" value="GMC_OxRdtase"/>
</dbReference>
<evidence type="ECO:0000259" key="2">
    <source>
        <dbReference type="PROSITE" id="PS00624"/>
    </source>
</evidence>
<dbReference type="Proteomes" id="UP000475862">
    <property type="component" value="Unassembled WGS sequence"/>
</dbReference>
<evidence type="ECO:0000313" key="4">
    <source>
        <dbReference type="Proteomes" id="UP000475862"/>
    </source>
</evidence>
<protein>
    <recommendedName>
        <fullName evidence="2">Glucose-methanol-choline oxidoreductase N-terminal domain-containing protein</fullName>
    </recommendedName>
</protein>
<accession>A0A6G0TLE7</accession>
<dbReference type="EMBL" id="VYZN01000027">
    <property type="protein sequence ID" value="KAE9534995.1"/>
    <property type="molecule type" value="Genomic_DNA"/>
</dbReference>
<dbReference type="SUPFAM" id="SSF51905">
    <property type="entry name" value="FAD/NAD(P)-binding domain"/>
    <property type="match status" value="3"/>
</dbReference>
<feature type="domain" description="Glucose-methanol-choline oxidoreductase N-terminal" evidence="2">
    <location>
        <begin position="318"/>
        <end position="332"/>
    </location>
</feature>
<dbReference type="InterPro" id="IPR000172">
    <property type="entry name" value="GMC_OxRdtase_N"/>
</dbReference>
<dbReference type="InterPro" id="IPR007867">
    <property type="entry name" value="GMC_OxRtase_C"/>
</dbReference>
<name>A0A6G0TLE7_APHGL</name>
<dbReference type="Pfam" id="PF00732">
    <property type="entry name" value="GMC_oxred_N"/>
    <property type="match status" value="3"/>
</dbReference>
<dbReference type="Gene3D" id="3.30.560.10">
    <property type="entry name" value="Glucose Oxidase, domain 3"/>
    <property type="match status" value="3"/>
</dbReference>
<reference evidence="3 4" key="1">
    <citation type="submission" date="2019-08" db="EMBL/GenBank/DDBJ databases">
        <title>The genome of the soybean aphid Biotype 1, its phylome, world population structure and adaptation to the North American continent.</title>
        <authorList>
            <person name="Giordano R."/>
            <person name="Donthu R.K."/>
            <person name="Hernandez A.G."/>
            <person name="Wright C.L."/>
            <person name="Zimin A.V."/>
        </authorList>
    </citation>
    <scope>NUCLEOTIDE SEQUENCE [LARGE SCALE GENOMIC DNA]</scope>
    <source>
        <tissue evidence="3">Whole aphids</tissue>
    </source>
</reference>